<evidence type="ECO:0000313" key="3">
    <source>
        <dbReference type="Proteomes" id="UP001157418"/>
    </source>
</evidence>
<organism evidence="2 3">
    <name type="scientific">Lactuca virosa</name>
    <dbReference type="NCBI Taxonomy" id="75947"/>
    <lineage>
        <taxon>Eukaryota</taxon>
        <taxon>Viridiplantae</taxon>
        <taxon>Streptophyta</taxon>
        <taxon>Embryophyta</taxon>
        <taxon>Tracheophyta</taxon>
        <taxon>Spermatophyta</taxon>
        <taxon>Magnoliopsida</taxon>
        <taxon>eudicotyledons</taxon>
        <taxon>Gunneridae</taxon>
        <taxon>Pentapetalae</taxon>
        <taxon>asterids</taxon>
        <taxon>campanulids</taxon>
        <taxon>Asterales</taxon>
        <taxon>Asteraceae</taxon>
        <taxon>Cichorioideae</taxon>
        <taxon>Cichorieae</taxon>
        <taxon>Lactucinae</taxon>
        <taxon>Lactuca</taxon>
    </lineage>
</organism>
<protein>
    <submittedName>
        <fullName evidence="2">Uncharacterized protein</fullName>
    </submittedName>
</protein>
<proteinExistence type="predicted"/>
<dbReference type="AlphaFoldDB" id="A0AAU9N108"/>
<gene>
    <name evidence="2" type="ORF">LVIROSA_LOCUS18435</name>
</gene>
<name>A0AAU9N108_9ASTR</name>
<evidence type="ECO:0000256" key="1">
    <source>
        <dbReference type="SAM" id="MobiDB-lite"/>
    </source>
</evidence>
<dbReference type="EMBL" id="CAKMRJ010003334">
    <property type="protein sequence ID" value="CAH1431732.1"/>
    <property type="molecule type" value="Genomic_DNA"/>
</dbReference>
<evidence type="ECO:0000313" key="2">
    <source>
        <dbReference type="EMBL" id="CAH1431732.1"/>
    </source>
</evidence>
<accession>A0AAU9N108</accession>
<feature type="compositionally biased region" description="Low complexity" evidence="1">
    <location>
        <begin position="1"/>
        <end position="14"/>
    </location>
</feature>
<sequence>MSSSSTGSKTIASSWQNPHGDFRNRTTPWFCIDVVLKLAYQFPRQKRILEGNLGDAPTTRWVDPRLPNQDYKNLMFQMHLALVSMVDGNVSWNW</sequence>
<dbReference type="Proteomes" id="UP001157418">
    <property type="component" value="Unassembled WGS sequence"/>
</dbReference>
<reference evidence="2 3" key="1">
    <citation type="submission" date="2022-01" db="EMBL/GenBank/DDBJ databases">
        <authorList>
            <person name="Xiong W."/>
            <person name="Schranz E."/>
        </authorList>
    </citation>
    <scope>NUCLEOTIDE SEQUENCE [LARGE SCALE GENOMIC DNA]</scope>
</reference>
<feature type="region of interest" description="Disordered" evidence="1">
    <location>
        <begin position="1"/>
        <end position="23"/>
    </location>
</feature>
<comment type="caution">
    <text evidence="2">The sequence shown here is derived from an EMBL/GenBank/DDBJ whole genome shotgun (WGS) entry which is preliminary data.</text>
</comment>
<keyword evidence="3" id="KW-1185">Reference proteome</keyword>